<reference evidence="2" key="2">
    <citation type="submission" date="2021-05" db="EMBL/GenBank/DDBJ databases">
        <authorList>
            <person name="Pain A."/>
        </authorList>
    </citation>
    <scope>NUCLEOTIDE SEQUENCE</scope>
    <source>
        <strain evidence="2">1802A</strain>
    </source>
</reference>
<proteinExistence type="predicted"/>
<name>A0AAD9GK34_BABDI</name>
<feature type="compositionally biased region" description="Polar residues" evidence="1">
    <location>
        <begin position="607"/>
        <end position="635"/>
    </location>
</feature>
<sequence length="766" mass="85345">MVSTYMLTILLGCTYSSLRGIDAVLSSAMTGTGLSEVNSEMNNEMQYTDESYILDPLNSKGVLRMDTKIPEEVSGIEDVTNIYTVEGNPEDEKTKIIQPKLLEHADRAMTYVKRVYNLIEKYNHMYAGKSQELGSILESYTAMLTAMLEDKLRLKHLSFIRRYLIHVSKGKQTLLEAEAKRATLVTEASNLYRDICEKHETIKLDFERHYAHPSLVINSAVSSLVGIGEAYKRLVTLHQEVYHATDAIRLGLNGIRASSVYMFSYVLCLDILFTEILPLRTVAVQDIVGTTGTGDVLAAYHDKIGNRRTAIKALLKNAQLNDSNRRRMESIYQEVVRLYARGKIIRRSTVNFVSKSKKEAVLRLKRRISSVVDVWNKQYRRPLVMSAKLIEEYRKLNLMTHRIETGQGIVHRNKQALYTMTAHSEDLYQEARALANLSRDSPIEYDGIRSPITGSQMDTTSDAPASRITNVGVQRAVLEGTSSSYKSSRDLGSEHLSSRDSGTTGIGDPIYMHDLDDDTLDDYNIPTLFDKKADETASSVSGTRRSEYDTHTGIGTQQGLTLQDIDNEWNRRLIGNSDISPSPDSDGNFYTHTEGRQTSDKPENAPTIESHSNAAEGSDSLQDASSAKTDQSTGAILSDAGGGSHVYIGSDSSTYKTGIEPADYGSSVGLDVDLETKQRKIDKRDDQILDVLVELLMDIRQVNDNLIIYKDDIMEFQSQPGDAEAVRVSRQIILELHRICMIYGNTTESSIPQPDDGESGAHPPPS</sequence>
<gene>
    <name evidence="2" type="ORF">X943_002468</name>
</gene>
<dbReference type="AlphaFoldDB" id="A0AAD9GK34"/>
<evidence type="ECO:0000313" key="3">
    <source>
        <dbReference type="Proteomes" id="UP001195914"/>
    </source>
</evidence>
<organism evidence="2 3">
    <name type="scientific">Babesia divergens</name>
    <dbReference type="NCBI Taxonomy" id="32595"/>
    <lineage>
        <taxon>Eukaryota</taxon>
        <taxon>Sar</taxon>
        <taxon>Alveolata</taxon>
        <taxon>Apicomplexa</taxon>
        <taxon>Aconoidasida</taxon>
        <taxon>Piroplasmida</taxon>
        <taxon>Babesiidae</taxon>
        <taxon>Babesia</taxon>
    </lineage>
</organism>
<comment type="caution">
    <text evidence="2">The sequence shown here is derived from an EMBL/GenBank/DDBJ whole genome shotgun (WGS) entry which is preliminary data.</text>
</comment>
<feature type="region of interest" description="Disordered" evidence="1">
    <location>
        <begin position="747"/>
        <end position="766"/>
    </location>
</feature>
<keyword evidence="3" id="KW-1185">Reference proteome</keyword>
<feature type="compositionally biased region" description="Basic and acidic residues" evidence="1">
    <location>
        <begin position="593"/>
        <end position="603"/>
    </location>
</feature>
<feature type="region of interest" description="Disordered" evidence="1">
    <location>
        <begin position="534"/>
        <end position="561"/>
    </location>
</feature>
<feature type="compositionally biased region" description="Basic and acidic residues" evidence="1">
    <location>
        <begin position="487"/>
        <end position="498"/>
    </location>
</feature>
<reference evidence="2" key="1">
    <citation type="journal article" date="2014" name="Nucleic Acids Res.">
        <title>The evolutionary dynamics of variant antigen genes in Babesia reveal a history of genomic innovation underlying host-parasite interaction.</title>
        <authorList>
            <person name="Jackson A.P."/>
            <person name="Otto T.D."/>
            <person name="Darby A."/>
            <person name="Ramaprasad A."/>
            <person name="Xia D."/>
            <person name="Echaide I.E."/>
            <person name="Farber M."/>
            <person name="Gahlot S."/>
            <person name="Gamble J."/>
            <person name="Gupta D."/>
            <person name="Gupta Y."/>
            <person name="Jackson L."/>
            <person name="Malandrin L."/>
            <person name="Malas T.B."/>
            <person name="Moussa E."/>
            <person name="Nair M."/>
            <person name="Reid A.J."/>
            <person name="Sanders M."/>
            <person name="Sharma J."/>
            <person name="Tracey A."/>
            <person name="Quail M.A."/>
            <person name="Weir W."/>
            <person name="Wastling J.M."/>
            <person name="Hall N."/>
            <person name="Willadsen P."/>
            <person name="Lingelbach K."/>
            <person name="Shiels B."/>
            <person name="Tait A."/>
            <person name="Berriman M."/>
            <person name="Allred D.R."/>
            <person name="Pain A."/>
        </authorList>
    </citation>
    <scope>NUCLEOTIDE SEQUENCE</scope>
    <source>
        <strain evidence="2">1802A</strain>
    </source>
</reference>
<dbReference type="Proteomes" id="UP001195914">
    <property type="component" value="Unassembled WGS sequence"/>
</dbReference>
<protein>
    <submittedName>
        <fullName evidence="2">Uncharacterized protein</fullName>
    </submittedName>
</protein>
<evidence type="ECO:0000256" key="1">
    <source>
        <dbReference type="SAM" id="MobiDB-lite"/>
    </source>
</evidence>
<feature type="region of interest" description="Disordered" evidence="1">
    <location>
        <begin position="479"/>
        <end position="510"/>
    </location>
</feature>
<feature type="compositionally biased region" description="Polar residues" evidence="1">
    <location>
        <begin position="577"/>
        <end position="591"/>
    </location>
</feature>
<evidence type="ECO:0000313" key="2">
    <source>
        <dbReference type="EMBL" id="KAK1939708.1"/>
    </source>
</evidence>
<feature type="region of interest" description="Disordered" evidence="1">
    <location>
        <begin position="573"/>
        <end position="641"/>
    </location>
</feature>
<dbReference type="EMBL" id="JAHBMH010000007">
    <property type="protein sequence ID" value="KAK1939708.1"/>
    <property type="molecule type" value="Genomic_DNA"/>
</dbReference>
<accession>A0AAD9GK34</accession>